<evidence type="ECO:0000256" key="10">
    <source>
        <dbReference type="ARBA" id="ARBA00022989"/>
    </source>
</evidence>
<keyword evidence="12" id="KW-0324">Glycolysis</keyword>
<dbReference type="PANTHER" id="PTHR30559">
    <property type="entry name" value="FRUCTOSE-BISPHOSPHATE ALDOLASE CLASS 2"/>
    <property type="match status" value="1"/>
</dbReference>
<dbReference type="InterPro" id="IPR006411">
    <property type="entry name" value="Fruct_bisP_bact"/>
</dbReference>
<sequence>MDELKKIPPVSRFLILGSLGLTIPVILKILDVSPFVLYWPFIRYRYQFWRLFTSFFFAGNGIQLIFDILALFRSSTALEEGEPFYRSSSAYAWTLIQTNALIVLLNIPLNSAVLFRPMLYAITTFWSRAYRSNSVNLFGVVNVPAPLLPYAYLVLDVLMGGPHTAIQSGTGILAAYAIHYIRDEIPRPPPGSRLSSQGSIFKRVVGVVQKFVCEPPQVLQRLLPDSTDPVSGASATHTSSSGATTGGGRAMRSTPFGTAFAPRGRAFGSAPTAAPSGGSTASRQPPTGSSSSASTGGWFGNLFSSGSGGGSSTSTSAARRNDPEAARREAMLEAIERRNRAARNDSIAGRAQQAAAGSNVLQQDSTKTSHTSALASSSPLTSNSAVRRTAASTSAGTGSGQGAHGNVHSLQFGSAVDKKEAGGAADEPELDASGSGGRVAEQRRATAEGKDKGKEGEDGKVDTLYPPTTHLSITMPGLSQIAPAGVVSGKDVYKVFAHARSNGYAIPAFNVTSSSTANAALEAARDAKSPVILQVSQGGAAYFAGKGLANDKQQASIAGAVAAAHHIRNVAPLYGVPVIIHSDHCAKKLLPWFDGMLEADEEYFKKTGEPLFSSHMLDLSEESKEENIATCVKYLDRMAKIGVWLEMEIGITGGEEDGVNNEGVDNAALYTQPEDIWEIYEAFLKITPNFSIAAGFGNVHGVYKPGNVSLQPELLRKHQDYVREQLKTEEDKPVFLVFHGGSGSEKHEITTAVKNGVVKMNVDTDTQYAYLEGIRDFVLNKKDYLLTQVGNPDGADKPNKKFYDPRVWVREGEKTMHKRCTIAYQDLLSAGQL</sequence>
<comment type="catalytic activity">
    <reaction evidence="1">
        <text>beta-D-fructose 1,6-bisphosphate = D-glyceraldehyde 3-phosphate + dihydroxyacetone phosphate</text>
        <dbReference type="Rhea" id="RHEA:14729"/>
        <dbReference type="ChEBI" id="CHEBI:32966"/>
        <dbReference type="ChEBI" id="CHEBI:57642"/>
        <dbReference type="ChEBI" id="CHEBI:59776"/>
        <dbReference type="EC" id="4.1.2.13"/>
    </reaction>
</comment>
<feature type="region of interest" description="Disordered" evidence="14">
    <location>
        <begin position="344"/>
        <end position="468"/>
    </location>
</feature>
<organism evidence="16 17">
    <name type="scientific">Tilletia caries</name>
    <name type="common">wheat bunt fungus</name>
    <dbReference type="NCBI Taxonomy" id="13290"/>
    <lineage>
        <taxon>Eukaryota</taxon>
        <taxon>Fungi</taxon>
        <taxon>Dikarya</taxon>
        <taxon>Basidiomycota</taxon>
        <taxon>Ustilaginomycotina</taxon>
        <taxon>Exobasidiomycetes</taxon>
        <taxon>Tilletiales</taxon>
        <taxon>Tilletiaceae</taxon>
        <taxon>Tilletia</taxon>
    </lineage>
</organism>
<dbReference type="NCBIfam" id="NF006628">
    <property type="entry name" value="PRK09197.1"/>
    <property type="match status" value="1"/>
</dbReference>
<feature type="compositionally biased region" description="Polar residues" evidence="14">
    <location>
        <begin position="355"/>
        <end position="364"/>
    </location>
</feature>
<feature type="compositionally biased region" description="Low complexity" evidence="14">
    <location>
        <begin position="287"/>
        <end position="296"/>
    </location>
</feature>
<evidence type="ECO:0000256" key="5">
    <source>
        <dbReference type="ARBA" id="ARBA00005812"/>
    </source>
</evidence>
<evidence type="ECO:0000256" key="9">
    <source>
        <dbReference type="ARBA" id="ARBA00022833"/>
    </source>
</evidence>
<dbReference type="EC" id="4.1.2.13" evidence="6"/>
<evidence type="ECO:0000313" key="16">
    <source>
        <dbReference type="EMBL" id="CAD6942749.1"/>
    </source>
</evidence>
<evidence type="ECO:0000256" key="4">
    <source>
        <dbReference type="ARBA" id="ARBA00004714"/>
    </source>
</evidence>
<gene>
    <name evidence="16" type="ORF">JKIAZH3_G3721</name>
</gene>
<dbReference type="NCBIfam" id="TIGR01520">
    <property type="entry name" value="FruBisAldo_II_A"/>
    <property type="match status" value="1"/>
</dbReference>
<dbReference type="PROSITE" id="PS00806">
    <property type="entry name" value="ALDOLASE_CLASS_II_2"/>
    <property type="match status" value="1"/>
</dbReference>
<dbReference type="CDD" id="cd00946">
    <property type="entry name" value="FBP_aldolase_IIA"/>
    <property type="match status" value="1"/>
</dbReference>
<keyword evidence="11 15" id="KW-0472">Membrane</keyword>
<evidence type="ECO:0000256" key="11">
    <source>
        <dbReference type="ARBA" id="ARBA00023136"/>
    </source>
</evidence>
<keyword evidence="17" id="KW-1185">Reference proteome</keyword>
<evidence type="ECO:0000256" key="13">
    <source>
        <dbReference type="ARBA" id="ARBA00023239"/>
    </source>
</evidence>
<dbReference type="Proteomes" id="UP000836402">
    <property type="component" value="Unassembled WGS sequence"/>
</dbReference>
<comment type="similarity">
    <text evidence="5">Belongs to the class II fructose-bisphosphate aldolase family.</text>
</comment>
<evidence type="ECO:0000256" key="15">
    <source>
        <dbReference type="SAM" id="Phobius"/>
    </source>
</evidence>
<keyword evidence="7 15" id="KW-0812">Transmembrane</keyword>
<name>A0ABN7J0B0_9BASI</name>
<feature type="transmembrane region" description="Helical" evidence="15">
    <location>
        <begin position="13"/>
        <end position="39"/>
    </location>
</feature>
<feature type="transmembrane region" description="Helical" evidence="15">
    <location>
        <begin position="51"/>
        <end position="72"/>
    </location>
</feature>
<comment type="cofactor">
    <cofactor evidence="2">
        <name>Zn(2+)</name>
        <dbReference type="ChEBI" id="CHEBI:29105"/>
    </cofactor>
</comment>
<keyword evidence="8" id="KW-0479">Metal-binding</keyword>
<feature type="compositionally biased region" description="Low complexity" evidence="14">
    <location>
        <begin position="365"/>
        <end position="396"/>
    </location>
</feature>
<evidence type="ECO:0000256" key="6">
    <source>
        <dbReference type="ARBA" id="ARBA00013068"/>
    </source>
</evidence>
<evidence type="ECO:0000256" key="8">
    <source>
        <dbReference type="ARBA" id="ARBA00022723"/>
    </source>
</evidence>
<feature type="transmembrane region" description="Helical" evidence="15">
    <location>
        <begin position="135"/>
        <end position="155"/>
    </location>
</feature>
<evidence type="ECO:0000256" key="1">
    <source>
        <dbReference type="ARBA" id="ARBA00000441"/>
    </source>
</evidence>
<protein>
    <recommendedName>
        <fullName evidence="6">fructose-bisphosphate aldolase</fullName>
        <ecNumber evidence="6">4.1.2.13</ecNumber>
    </recommendedName>
</protein>
<dbReference type="NCBIfam" id="TIGR00167">
    <property type="entry name" value="cbbA"/>
    <property type="match status" value="1"/>
</dbReference>
<dbReference type="Pfam" id="PF01116">
    <property type="entry name" value="F_bP_aldolase"/>
    <property type="match status" value="1"/>
</dbReference>
<proteinExistence type="inferred from homology"/>
<feature type="transmembrane region" description="Helical" evidence="15">
    <location>
        <begin position="92"/>
        <end position="115"/>
    </location>
</feature>
<comment type="pathway">
    <text evidence="4">Carbohydrate degradation; glycolysis; D-glyceraldehyde 3-phosphate and glycerone phosphate from D-glucose: step 4/4.</text>
</comment>
<keyword evidence="13" id="KW-0456">Lyase</keyword>
<evidence type="ECO:0000256" key="14">
    <source>
        <dbReference type="SAM" id="MobiDB-lite"/>
    </source>
</evidence>
<evidence type="ECO:0000256" key="3">
    <source>
        <dbReference type="ARBA" id="ARBA00004141"/>
    </source>
</evidence>
<dbReference type="PANTHER" id="PTHR30559:SF0">
    <property type="entry name" value="FRUCTOSE-BISPHOSPHATE ALDOLASE"/>
    <property type="match status" value="1"/>
</dbReference>
<dbReference type="InterPro" id="IPR000771">
    <property type="entry name" value="FBA_II"/>
</dbReference>
<reference evidence="16" key="1">
    <citation type="submission" date="2020-10" db="EMBL/GenBank/DDBJ databases">
        <authorList>
            <person name="Sedaghatjoo S."/>
        </authorList>
    </citation>
    <scope>NUCLEOTIDE SEQUENCE</scope>
    <source>
        <strain evidence="16">AZH3</strain>
    </source>
</reference>
<dbReference type="SUPFAM" id="SSF51569">
    <property type="entry name" value="Aldolase"/>
    <property type="match status" value="1"/>
</dbReference>
<feature type="compositionally biased region" description="Low complexity" evidence="14">
    <location>
        <begin position="231"/>
        <end position="243"/>
    </location>
</feature>
<dbReference type="SUPFAM" id="SSF144091">
    <property type="entry name" value="Rhomboid-like"/>
    <property type="match status" value="1"/>
</dbReference>
<dbReference type="Pfam" id="PF04511">
    <property type="entry name" value="DER1"/>
    <property type="match status" value="1"/>
</dbReference>
<feature type="compositionally biased region" description="Basic and acidic residues" evidence="14">
    <location>
        <begin position="440"/>
        <end position="461"/>
    </location>
</feature>
<dbReference type="Gene3D" id="3.20.20.70">
    <property type="entry name" value="Aldolase class I"/>
    <property type="match status" value="1"/>
</dbReference>
<dbReference type="InterPro" id="IPR013785">
    <property type="entry name" value="Aldolase_TIM"/>
</dbReference>
<keyword evidence="9" id="KW-0862">Zinc</keyword>
<comment type="subcellular location">
    <subcellularLocation>
        <location evidence="3">Membrane</location>
        <topology evidence="3">Multi-pass membrane protein</topology>
    </subcellularLocation>
</comment>
<feature type="region of interest" description="Disordered" evidence="14">
    <location>
        <begin position="223"/>
        <end position="326"/>
    </location>
</feature>
<evidence type="ECO:0000313" key="17">
    <source>
        <dbReference type="Proteomes" id="UP000836402"/>
    </source>
</evidence>
<evidence type="ECO:0000256" key="12">
    <source>
        <dbReference type="ARBA" id="ARBA00023152"/>
    </source>
</evidence>
<keyword evidence="10 15" id="KW-1133">Transmembrane helix</keyword>
<comment type="caution">
    <text evidence="16">The sequence shown here is derived from an EMBL/GenBank/DDBJ whole genome shotgun (WGS) entry which is preliminary data.</text>
</comment>
<feature type="compositionally biased region" description="Polar residues" evidence="14">
    <location>
        <begin position="277"/>
        <end position="286"/>
    </location>
</feature>
<accession>A0ABN7J0B0</accession>
<evidence type="ECO:0000256" key="7">
    <source>
        <dbReference type="ARBA" id="ARBA00022692"/>
    </source>
</evidence>
<dbReference type="EMBL" id="CAJHJG010004643">
    <property type="protein sequence ID" value="CAD6942749.1"/>
    <property type="molecule type" value="Genomic_DNA"/>
</dbReference>
<dbReference type="InterPro" id="IPR035952">
    <property type="entry name" value="Rhomboid-like_sf"/>
</dbReference>
<dbReference type="InterPro" id="IPR007599">
    <property type="entry name" value="DER1"/>
</dbReference>
<evidence type="ECO:0000256" key="2">
    <source>
        <dbReference type="ARBA" id="ARBA00001947"/>
    </source>
</evidence>
<dbReference type="PROSITE" id="PS00602">
    <property type="entry name" value="ALDOLASE_CLASS_II_1"/>
    <property type="match status" value="1"/>
</dbReference>